<organism evidence="5 6">
    <name type="scientific">Alloalcanivorax marinus</name>
    <dbReference type="NCBI Taxonomy" id="1177169"/>
    <lineage>
        <taxon>Bacteria</taxon>
        <taxon>Pseudomonadati</taxon>
        <taxon>Pseudomonadota</taxon>
        <taxon>Gammaproteobacteria</taxon>
        <taxon>Oceanospirillales</taxon>
        <taxon>Alcanivoracaceae</taxon>
        <taxon>Alloalcanivorax</taxon>
    </lineage>
</organism>
<evidence type="ECO:0000256" key="3">
    <source>
        <dbReference type="SAM" id="SignalP"/>
    </source>
</evidence>
<sequence length="1405" mass="147609">MTVLSFARRGLSALLVAAACLIAQAATAQTFSAANWEAFAALDTGSPNNQVRAMAEYQGELYVGGTFAQVGGQQVYYVARWNGYQWEKLGDGVNNAVYAMTVYDGKLIVGGSFTTASGVSASRIASWDGAQWAPLGDGFDSSVVDLTVYNGELIVGGIFTQAGGQPANRIARWDGSQWHGMGGPDHGTVNSLSEYNGDLVVAGSFYMVNGQNYNYIVRWNGSEWSGFGDGTNTTVTDAVVFQGKLYATGSFTAAGGTAANYMAVWDGNTWSAVGGGLSDAGYSLYADNDKLYVGGSFEAAGGVSSLGIAAWDGSQWSTVGDGLGLYAGSVIRLYRITKFNNEIVVGGLLDKNGAINLVRLNNGAEWRGFESAFLDGPVHAIHRQDNDLIVAGAFTHIVGVSVNRIARWDGGTWQALGGGFNGTVRALATFNNELYAGGDFSEADGNPAAGVARWDGQQWQPLGSGVNGTVRAFQVWRDQLYIGGDFTQAGGAPTTLLAAWTGSTWAGLNLTGLSGELLDLEVHQDILFLAGNIQFHGSDMNLVAYPGTGSYGSFPGIPEVDRFTALALYQDQLMVFAPDANATASHAYVFNGTDWEEPLPDATTPAIYSAVEFKDLLFAAGDTGLYVYDGDNWQRPEPGITEAVNALGVGGDQLYVGGAFNAVGNQPTQNLAILSPNIGITFDTQTGQSDTVFYFADTTVSLPAAPTREGHTFTGWNTQADGTGTGYTDTLTVTQSAATLYAQWQTNSYTVSFDTNGGEALNDLAVDFGDTIAAPTPTRAGYTFLGWQPALPETMPANDLSVTAQWQALPEYTATAVLNGDGQITPASQTLYVNETASFELSLANPSDYVVVGGDCGALRNGNTVTTQPLTADCTLTIAIYPSTEAEKDSEAPLASAEGVSFRLQGGAGDKALSSVYRMRAGVDEPLFGDDADTLLTLNEDGSYTFVAERTGRYTLLFSDAVSGEITEVTIDVLPYLAFASSHRRALRDDTSALTVWLSDEPIEYPVTATLNGSGMGFETQTVSLFENDARRLELAVPTGAGDSAALELSDLDGALAGNPVQQALTLQSDPLPLSLQLTVTQGLLTDTRVVGLDRGTVILSLDAGNAQVEQYDWQAEGLPLDSNGNQAAFNLETLEPGSYEVKVTATTADSQGVALATLQVVETCPTEGCYALAQRVPPSANPFADEAHRLALCPGSRVSLCDGEDNAYLETAGPFRLALGATSSNQSWASGEFGLGVSDASLPGDGAYLHQGVAVDFEIQALNQPGETVPVAIPLVGEDVIPAGAVWRKYLNGGWHLFLEDEFNQLHSAPKNGLGLCPVVSADSWTPGLNEGDACVRLLIQDGGPNDADGLADGVIRDPGTLAVKRADDKGRPEDLWGGGGAAGGLMVGLLGLLALRRRRVGAA</sequence>
<dbReference type="EMBL" id="JAJGNA010000004">
    <property type="protein sequence ID" value="MCC4308079.1"/>
    <property type="molecule type" value="Genomic_DNA"/>
</dbReference>
<dbReference type="InterPro" id="IPR053784">
    <property type="entry name" value="Choice_anch_U_dom"/>
</dbReference>
<evidence type="ECO:0000256" key="2">
    <source>
        <dbReference type="SAM" id="Phobius"/>
    </source>
</evidence>
<gene>
    <name evidence="5" type="ORF">LL252_05795</name>
</gene>
<feature type="domain" description="Rax2-like C-terminal" evidence="4">
    <location>
        <begin position="284"/>
        <end position="421"/>
    </location>
</feature>
<evidence type="ECO:0000259" key="4">
    <source>
        <dbReference type="Pfam" id="PF12768"/>
    </source>
</evidence>
<dbReference type="NCBIfam" id="TIGR02543">
    <property type="entry name" value="List_Bact_rpt"/>
    <property type="match status" value="1"/>
</dbReference>
<dbReference type="Pfam" id="PF12768">
    <property type="entry name" value="Rax2"/>
    <property type="match status" value="2"/>
</dbReference>
<keyword evidence="3" id="KW-0732">Signal</keyword>
<name>A0A9Q3UMB1_9GAMM</name>
<dbReference type="Proteomes" id="UP001108027">
    <property type="component" value="Unassembled WGS sequence"/>
</dbReference>
<dbReference type="Gene3D" id="2.60.40.4270">
    <property type="entry name" value="Listeria-Bacteroides repeat domain"/>
    <property type="match status" value="2"/>
</dbReference>
<keyword evidence="6" id="KW-1185">Reference proteome</keyword>
<dbReference type="Pfam" id="PF09479">
    <property type="entry name" value="Flg_new"/>
    <property type="match status" value="2"/>
</dbReference>
<comment type="subcellular location">
    <subcellularLocation>
        <location evidence="1">Cell envelope</location>
    </subcellularLocation>
</comment>
<dbReference type="PANTHER" id="PTHR31778">
    <property type="entry name" value="BUD SITE SELECTION PROTEIN RAX2"/>
    <property type="match status" value="1"/>
</dbReference>
<dbReference type="InterPro" id="IPR042229">
    <property type="entry name" value="Listeria/Bacterioides_rpt_sf"/>
</dbReference>
<dbReference type="InterPro" id="IPR024982">
    <property type="entry name" value="Rax2-like_C"/>
</dbReference>
<comment type="caution">
    <text evidence="5">The sequence shown here is derived from an EMBL/GenBank/DDBJ whole genome shotgun (WGS) entry which is preliminary data.</text>
</comment>
<feature type="transmembrane region" description="Helical" evidence="2">
    <location>
        <begin position="1377"/>
        <end position="1397"/>
    </location>
</feature>
<evidence type="ECO:0000256" key="1">
    <source>
        <dbReference type="ARBA" id="ARBA00004196"/>
    </source>
</evidence>
<evidence type="ECO:0000313" key="5">
    <source>
        <dbReference type="EMBL" id="MCC4308079.1"/>
    </source>
</evidence>
<accession>A0A9Q3UMB1</accession>
<keyword evidence="2" id="KW-0472">Membrane</keyword>
<dbReference type="GO" id="GO:0030313">
    <property type="term" value="C:cell envelope"/>
    <property type="evidence" value="ECO:0007669"/>
    <property type="project" value="UniProtKB-SubCell"/>
</dbReference>
<dbReference type="RefSeq" id="WP_228233392.1">
    <property type="nucleotide sequence ID" value="NZ_JAJGNA010000004.1"/>
</dbReference>
<dbReference type="PANTHER" id="PTHR31778:SF2">
    <property type="entry name" value="BUD SITE SELECTION PROTEIN RAX2"/>
    <property type="match status" value="1"/>
</dbReference>
<protein>
    <submittedName>
        <fullName evidence="5">InlB B-repeat-containing protein</fullName>
    </submittedName>
</protein>
<feature type="chain" id="PRO_5040120318" evidence="3">
    <location>
        <begin position="29"/>
        <end position="1405"/>
    </location>
</feature>
<dbReference type="GO" id="GO:1902929">
    <property type="term" value="C:plasma membrane of growing cell tip"/>
    <property type="evidence" value="ECO:0007669"/>
    <property type="project" value="TreeGrafter"/>
</dbReference>
<keyword evidence="2" id="KW-0812">Transmembrane</keyword>
<feature type="signal peptide" evidence="3">
    <location>
        <begin position="1"/>
        <end position="28"/>
    </location>
</feature>
<dbReference type="NCBIfam" id="NF041766">
    <property type="entry name" value="choice_anch_U"/>
    <property type="match status" value="1"/>
</dbReference>
<evidence type="ECO:0000313" key="6">
    <source>
        <dbReference type="Proteomes" id="UP001108027"/>
    </source>
</evidence>
<dbReference type="InterPro" id="IPR011043">
    <property type="entry name" value="Gal_Oxase/kelch_b-propeller"/>
</dbReference>
<feature type="domain" description="Rax2-like C-terminal" evidence="4">
    <location>
        <begin position="84"/>
        <end position="242"/>
    </location>
</feature>
<dbReference type="SUPFAM" id="SSF50965">
    <property type="entry name" value="Galactose oxidase, central domain"/>
    <property type="match status" value="2"/>
</dbReference>
<keyword evidence="2" id="KW-1133">Transmembrane helix</keyword>
<dbReference type="GO" id="GO:0005935">
    <property type="term" value="C:cellular bud neck"/>
    <property type="evidence" value="ECO:0007669"/>
    <property type="project" value="TreeGrafter"/>
</dbReference>
<dbReference type="InterPro" id="IPR013378">
    <property type="entry name" value="InlB-like_B-rpt"/>
</dbReference>
<proteinExistence type="predicted"/>
<reference evidence="5" key="1">
    <citation type="submission" date="2021-10" db="EMBL/GenBank/DDBJ databases">
        <title>The diversity and Nitrogen Metabolism of Culturable Nitrate-Utilizing Bacteria Within the Oxygen Minimum Zone of the Changjiang (Yangtze River)Estuary.</title>
        <authorList>
            <person name="Zhang D."/>
            <person name="Zheng J."/>
            <person name="Liu S."/>
            <person name="He W."/>
        </authorList>
    </citation>
    <scope>NUCLEOTIDE SEQUENCE</scope>
    <source>
        <strain evidence="5">FXH-223</strain>
    </source>
</reference>